<feature type="compositionally biased region" description="Low complexity" evidence="3">
    <location>
        <begin position="797"/>
        <end position="828"/>
    </location>
</feature>
<feature type="region of interest" description="Disordered" evidence="3">
    <location>
        <begin position="1647"/>
        <end position="1827"/>
    </location>
</feature>
<dbReference type="InterPro" id="IPR050335">
    <property type="entry name" value="ERT1_acuK_gluconeogen_tf"/>
</dbReference>
<dbReference type="EMBL" id="KV919032">
    <property type="protein sequence ID" value="OSX72883.1"/>
    <property type="molecule type" value="Genomic_DNA"/>
</dbReference>
<evidence type="ECO:0000313" key="5">
    <source>
        <dbReference type="EMBL" id="OSX72883.1"/>
    </source>
</evidence>
<dbReference type="CDD" id="cd00067">
    <property type="entry name" value="GAL4"/>
    <property type="match status" value="1"/>
</dbReference>
<organism evidence="5 6">
    <name type="scientific">Porphyra umbilicalis</name>
    <name type="common">Purple laver</name>
    <name type="synonym">Red alga</name>
    <dbReference type="NCBI Taxonomy" id="2786"/>
    <lineage>
        <taxon>Eukaryota</taxon>
        <taxon>Rhodophyta</taxon>
        <taxon>Bangiophyceae</taxon>
        <taxon>Bangiales</taxon>
        <taxon>Bangiaceae</taxon>
        <taxon>Porphyra</taxon>
    </lineage>
</organism>
<evidence type="ECO:0000256" key="2">
    <source>
        <dbReference type="ARBA" id="ARBA00023242"/>
    </source>
</evidence>
<feature type="region of interest" description="Disordered" evidence="3">
    <location>
        <begin position="38"/>
        <end position="57"/>
    </location>
</feature>
<keyword evidence="2" id="KW-0539">Nucleus</keyword>
<dbReference type="Pfam" id="PF00172">
    <property type="entry name" value="Zn_clus"/>
    <property type="match status" value="1"/>
</dbReference>
<feature type="compositionally biased region" description="Low complexity" evidence="3">
    <location>
        <begin position="1258"/>
        <end position="1274"/>
    </location>
</feature>
<evidence type="ECO:0000256" key="3">
    <source>
        <dbReference type="SAM" id="MobiDB-lite"/>
    </source>
</evidence>
<feature type="compositionally biased region" description="Basic residues" evidence="3">
    <location>
        <begin position="165"/>
        <end position="177"/>
    </location>
</feature>
<dbReference type="SUPFAM" id="SSF57701">
    <property type="entry name" value="Zn2/Cys6 DNA-binding domain"/>
    <property type="match status" value="1"/>
</dbReference>
<accession>A0A1X6NWW5</accession>
<dbReference type="PANTHER" id="PTHR47659">
    <property type="entry name" value="ZN(II)2CYS6 TRANSCRIPTION FACTOR (EUROFUNG)-RELATED"/>
    <property type="match status" value="1"/>
</dbReference>
<feature type="region of interest" description="Disordered" evidence="3">
    <location>
        <begin position="200"/>
        <end position="298"/>
    </location>
</feature>
<reference evidence="5 6" key="1">
    <citation type="submission" date="2017-03" db="EMBL/GenBank/DDBJ databases">
        <title>WGS assembly of Porphyra umbilicalis.</title>
        <authorList>
            <person name="Brawley S.H."/>
            <person name="Blouin N.A."/>
            <person name="Ficko-Blean E."/>
            <person name="Wheeler G.L."/>
            <person name="Lohr M."/>
            <person name="Goodson H.V."/>
            <person name="Jenkins J.W."/>
            <person name="Blaby-Haas C.E."/>
            <person name="Helliwell K.E."/>
            <person name="Chan C."/>
            <person name="Marriage T."/>
            <person name="Bhattacharya D."/>
            <person name="Klein A.S."/>
            <person name="Badis Y."/>
            <person name="Brodie J."/>
            <person name="Cao Y."/>
            <person name="Collen J."/>
            <person name="Dittami S.M."/>
            <person name="Gachon C.M."/>
            <person name="Green B.R."/>
            <person name="Karpowicz S."/>
            <person name="Kim J.W."/>
            <person name="Kudahl U."/>
            <person name="Lin S."/>
            <person name="Michel G."/>
            <person name="Mittag M."/>
            <person name="Olson B.J."/>
            <person name="Pangilinan J."/>
            <person name="Peng Y."/>
            <person name="Qiu H."/>
            <person name="Shu S."/>
            <person name="Singer J.T."/>
            <person name="Smith A.G."/>
            <person name="Sprecher B.N."/>
            <person name="Wagner V."/>
            <person name="Wang W."/>
            <person name="Wang Z.-Y."/>
            <person name="Yan J."/>
            <person name="Yarish C."/>
            <person name="Zoeuner-Riek S."/>
            <person name="Zhuang Y."/>
            <person name="Zou Y."/>
            <person name="Lindquist E.A."/>
            <person name="Grimwood J."/>
            <person name="Barry K."/>
            <person name="Rokhsar D.S."/>
            <person name="Schmutz J."/>
            <person name="Stiller J.W."/>
            <person name="Grossman A.R."/>
            <person name="Prochnik S.E."/>
        </authorList>
    </citation>
    <scope>NUCLEOTIDE SEQUENCE [LARGE SCALE GENOMIC DNA]</scope>
    <source>
        <strain evidence="5">4086291</strain>
    </source>
</reference>
<feature type="compositionally biased region" description="Low complexity" evidence="3">
    <location>
        <begin position="1215"/>
        <end position="1244"/>
    </location>
</feature>
<feature type="compositionally biased region" description="Low complexity" evidence="3">
    <location>
        <begin position="656"/>
        <end position="683"/>
    </location>
</feature>
<dbReference type="SMART" id="SM00066">
    <property type="entry name" value="GAL4"/>
    <property type="match status" value="1"/>
</dbReference>
<dbReference type="InterPro" id="IPR036864">
    <property type="entry name" value="Zn2-C6_fun-type_DNA-bd_sf"/>
</dbReference>
<feature type="region of interest" description="Disordered" evidence="3">
    <location>
        <begin position="594"/>
        <end position="643"/>
    </location>
</feature>
<feature type="compositionally biased region" description="Pro residues" evidence="3">
    <location>
        <begin position="713"/>
        <end position="731"/>
    </location>
</feature>
<feature type="compositionally biased region" description="Pro residues" evidence="3">
    <location>
        <begin position="843"/>
        <end position="854"/>
    </location>
</feature>
<dbReference type="Gene3D" id="4.10.240.10">
    <property type="entry name" value="Zn(2)-C6 fungal-type DNA-binding domain"/>
    <property type="match status" value="1"/>
</dbReference>
<name>A0A1X6NWW5_PORUM</name>
<feature type="compositionally biased region" description="Pro residues" evidence="3">
    <location>
        <begin position="1201"/>
        <end position="1214"/>
    </location>
</feature>
<feature type="compositionally biased region" description="Pro residues" evidence="3">
    <location>
        <begin position="747"/>
        <end position="767"/>
    </location>
</feature>
<dbReference type="OrthoDB" id="2538135at2759"/>
<evidence type="ECO:0000313" key="6">
    <source>
        <dbReference type="Proteomes" id="UP000218209"/>
    </source>
</evidence>
<feature type="compositionally biased region" description="Pro residues" evidence="3">
    <location>
        <begin position="1654"/>
        <end position="1669"/>
    </location>
</feature>
<dbReference type="GO" id="GO:0000981">
    <property type="term" value="F:DNA-binding transcription factor activity, RNA polymerase II-specific"/>
    <property type="evidence" value="ECO:0007669"/>
    <property type="project" value="InterPro"/>
</dbReference>
<feature type="region of interest" description="Disordered" evidence="3">
    <location>
        <begin position="1171"/>
        <end position="1277"/>
    </location>
</feature>
<dbReference type="PROSITE" id="PS50048">
    <property type="entry name" value="ZN2_CY6_FUNGAL_2"/>
    <property type="match status" value="1"/>
</dbReference>
<feature type="region of interest" description="Disordered" evidence="3">
    <location>
        <begin position="1075"/>
        <end position="1111"/>
    </location>
</feature>
<keyword evidence="1" id="KW-0479">Metal-binding</keyword>
<dbReference type="GO" id="GO:0008270">
    <property type="term" value="F:zinc ion binding"/>
    <property type="evidence" value="ECO:0007669"/>
    <property type="project" value="InterPro"/>
</dbReference>
<dbReference type="PANTHER" id="PTHR47659:SF7">
    <property type="entry name" value="FUNGAL TRANSCRIPTIONAL REGULATORY PROTEIN, N-TERMINAL DOMAIN-CONTAINING PROTEIN"/>
    <property type="match status" value="1"/>
</dbReference>
<feature type="compositionally biased region" description="Low complexity" evidence="3">
    <location>
        <begin position="1683"/>
        <end position="1701"/>
    </location>
</feature>
<dbReference type="InterPro" id="IPR001138">
    <property type="entry name" value="Zn2Cys6_DnaBD"/>
</dbReference>
<feature type="compositionally biased region" description="Low complexity" evidence="3">
    <location>
        <begin position="1910"/>
        <end position="1927"/>
    </location>
</feature>
<feature type="region of interest" description="Disordered" evidence="3">
    <location>
        <begin position="98"/>
        <end position="123"/>
    </location>
</feature>
<feature type="region of interest" description="Disordered" evidence="3">
    <location>
        <begin position="157"/>
        <end position="178"/>
    </location>
</feature>
<evidence type="ECO:0000256" key="1">
    <source>
        <dbReference type="ARBA" id="ARBA00022723"/>
    </source>
</evidence>
<gene>
    <name evidence="5" type="ORF">BU14_0397s0007</name>
</gene>
<feature type="region of interest" description="Disordered" evidence="3">
    <location>
        <begin position="1389"/>
        <end position="1419"/>
    </location>
</feature>
<feature type="compositionally biased region" description="Gly residues" evidence="3">
    <location>
        <begin position="1860"/>
        <end position="1878"/>
    </location>
</feature>
<feature type="domain" description="Zn(2)-C6 fungal-type" evidence="4">
    <location>
        <begin position="1044"/>
        <end position="1075"/>
    </location>
</feature>
<feature type="compositionally biased region" description="Low complexity" evidence="3">
    <location>
        <begin position="732"/>
        <end position="746"/>
    </location>
</feature>
<dbReference type="PROSITE" id="PS00463">
    <property type="entry name" value="ZN2_CY6_FUNGAL_1"/>
    <property type="match status" value="1"/>
</dbReference>
<feature type="region of interest" description="Disordered" evidence="3">
    <location>
        <begin position="1587"/>
        <end position="1624"/>
    </location>
</feature>
<sequence>MLGPPPLPTIMAVIAEQPQPCAPLRRCDARRVYVRSPTQEAIRGNSGPALRQSRQGKGPSVSLPFFWISNTTWSSVCCRHQRAGSTHSSLAVRVAPTTGPRARQAGAHRATAGRLRTTDSLPPPIPSAAGLLITVFAAAPRQAPPNPPHTRACHARTLLPPTHSPPKRPRSTRRCHTAHTVGADRKGAGRRATVQIAKRLARTGGHPARPGRPPWPPLPAPAVGAGRHSCARGGVAAAADGAAHSDTLRSVPRRGAPTGSPPPPTLPARRTASRARPHTPSVRQPATHRPDPTRVPETVLRGTPFGSRLGEGCAPEVRGAARSQAVPPRTGLPLLHHLCWRYANGHVVEPRSPPPFPPPHPLPNDGPGDRLLRHLARLSVVACDGLSRWPVDRAAAAAASPSVGLPALAAAAVAGSAASRNPAALPESGAALADAAAVADGVDHIAAAPVVGAPLDRLTLKGPAAVSYRLPPPPPCPPQLLRFRCRAPTGSRQPRGPLCGPAAGPIGPAAVRRSVHPPTGVAQAYRDWSTAGQVGAKRTGSRRRRTAHADVSARTAADYVGRGVDGRVHIWFDDGEIGRSPRLSLVRELAATGRGSSNGLAGSLVLRPRSGRPRRRPSAVRSAHARGGTLPTPLPPPAFANPAAVFHRAPPRSADAAGRLRLAPTPRLRAASARRADAASARWPTRRPRPSGRGCPRPPPPPSVRAVPRGGGHPPPPPAPPSAWRAPPPVAARPGMSGSHSSSRASAPPPAAAGLPPPPPRRSPLPPGTAGATAAPPPAGARGTDGGAGRGGPPPAAFAGAPPTPGASGASNGAPGAISTAPARAALPAQPPHHPPRRGRGVPSPPPPLPPSRGYPPVGYPAASASAAAAVAAAAAAAAAAPTPAVAGGAAARGAAAGFGFASDAGAPWGGPPAPGLRPLPPLGAAAAPPAWGAIATACADRGGAPSPLPPPRLPLPPLGPLPPLRASSRMLGAMASAARVSSPTLGGMWRGGGLTGAGGGGGLGLGVARPPRALGGGQVGVGGGVGGAGKQKKRRVFRLVKVSCLHCRRSKQACDDFRPCTRCVRLGLSDSCVNAPSRRPKYPPTGSPSGSPPEDEMDVGAPADDGDERLAQDGTHAYGVAPRAMSAAGVTARVRVDEPLSGRPAVVRDRDAADAMERLRTLSTPLDAGVSGARRLADPFHPGPSPPLGRSPFQTRHHQVPPPPLLPAAPPPSSQYAAAQPHVRYPSLSRPSASPPAGASLGLRPPSSGRAASPRGTTAAALPTAMPTPAPRAESMPALYAGRGGALAHAPSAAPPPAGAVSPHGAPGRVSSGRSFPPPLVDAAVAALDAAQPGEAVSVAITAASWSDWWLQYGSTTPGIEGLSEVRRLNEMVRDMLRYSGVTQPGLTGGDISAVPASPRTSGGPVGPVSPAAGATAPRSAATSASSLAGRSEVLSNLSIPVVIFSLRRSTWHQVLVVNEPAVKFFRAADAQSVASALAHPANVRKMIANGDVEPGPLGCIRIALTPSRVVLLYDATNATRSVLLHYSFLTDGDVPEGTPADAVAVLIHEVDIDGGSASATPAPSSIAAAAVAGSAAAGPSPSLTTVAPAGVHGRGSGSASGGASTTQSPMRRPGAGVSTGAGTAGAAAIATPTAPVAPVLSSTRYDPAGVRPSPPPPLPLLSGPPTPLSRLPPLTVPPAPATARTTNSPSSSVAVESSPGTEVLPPRDRPRRPRGGGGGGWPNSGVDASAAGAAPGWGASPVWPQQQQREAAAAAAPDGGQPRASYPRFTAVAPPTRTYAPAAATEGDVQSPYGRAGVSPAGWTPAPSSGATTSPRGEPARPPVSTALAAAAAGRLPSALPPLRFLAHPLAPPQAQAAGGGSGGGGLPALGPGGRYGLPRTEGAPIPDTFAAPRSARLPRSPSAGSQRGSHSVRAESSSSHGSAR</sequence>
<feature type="region of interest" description="Disordered" evidence="3">
    <location>
        <begin position="532"/>
        <end position="553"/>
    </location>
</feature>
<evidence type="ECO:0000259" key="4">
    <source>
        <dbReference type="PROSITE" id="PS50048"/>
    </source>
</evidence>
<feature type="compositionally biased region" description="Low complexity" evidence="3">
    <location>
        <begin position="1300"/>
        <end position="1309"/>
    </location>
</feature>
<feature type="compositionally biased region" description="Low complexity" evidence="3">
    <location>
        <begin position="1726"/>
        <end position="1787"/>
    </location>
</feature>
<feature type="region of interest" description="Disordered" evidence="3">
    <location>
        <begin position="1291"/>
        <end position="1313"/>
    </location>
</feature>
<feature type="compositionally biased region" description="Low complexity" evidence="3">
    <location>
        <begin position="221"/>
        <end position="242"/>
    </location>
</feature>
<feature type="compositionally biased region" description="Low complexity" evidence="3">
    <location>
        <begin position="1402"/>
        <end position="1419"/>
    </location>
</feature>
<dbReference type="Proteomes" id="UP000218209">
    <property type="component" value="Unassembled WGS sequence"/>
</dbReference>
<feature type="compositionally biased region" description="Polar residues" evidence="3">
    <location>
        <begin position="1808"/>
        <end position="1817"/>
    </location>
</feature>
<proteinExistence type="predicted"/>
<feature type="compositionally biased region" description="Basic residues" evidence="3">
    <location>
        <begin position="609"/>
        <end position="618"/>
    </location>
</feature>
<feature type="region of interest" description="Disordered" evidence="3">
    <location>
        <begin position="655"/>
        <end position="855"/>
    </location>
</feature>
<feature type="region of interest" description="Disordered" evidence="3">
    <location>
        <begin position="1853"/>
        <end position="1927"/>
    </location>
</feature>
<feature type="compositionally biased region" description="Low complexity" evidence="3">
    <location>
        <begin position="619"/>
        <end position="631"/>
    </location>
</feature>
<protein>
    <recommendedName>
        <fullName evidence="4">Zn(2)-C6 fungal-type domain-containing protein</fullName>
    </recommendedName>
</protein>
<feature type="compositionally biased region" description="Pro residues" evidence="3">
    <location>
        <begin position="210"/>
        <end position="220"/>
    </location>
</feature>
<keyword evidence="6" id="KW-1185">Reference proteome</keyword>